<evidence type="ECO:0000259" key="10">
    <source>
        <dbReference type="Pfam" id="PF04290"/>
    </source>
</evidence>
<feature type="transmembrane region" description="Helical" evidence="9">
    <location>
        <begin position="20"/>
        <end position="40"/>
    </location>
</feature>
<dbReference type="InterPro" id="IPR055348">
    <property type="entry name" value="DctQ"/>
</dbReference>
<feature type="transmembrane region" description="Helical" evidence="9">
    <location>
        <begin position="93"/>
        <end position="114"/>
    </location>
</feature>
<dbReference type="Proteomes" id="UP000198304">
    <property type="component" value="Unassembled WGS sequence"/>
</dbReference>
<evidence type="ECO:0000256" key="9">
    <source>
        <dbReference type="SAM" id="Phobius"/>
    </source>
</evidence>
<dbReference type="AlphaFoldDB" id="A0A239GX60"/>
<keyword evidence="2" id="KW-0813">Transport</keyword>
<evidence type="ECO:0000256" key="4">
    <source>
        <dbReference type="ARBA" id="ARBA00022519"/>
    </source>
</evidence>
<dbReference type="EMBL" id="FZOJ01000019">
    <property type="protein sequence ID" value="SNS73740.1"/>
    <property type="molecule type" value="Genomic_DNA"/>
</dbReference>
<proteinExistence type="inferred from homology"/>
<evidence type="ECO:0000256" key="2">
    <source>
        <dbReference type="ARBA" id="ARBA00022448"/>
    </source>
</evidence>
<feature type="transmembrane region" description="Helical" evidence="9">
    <location>
        <begin position="55"/>
        <end position="72"/>
    </location>
</feature>
<keyword evidence="3" id="KW-1003">Cell membrane</keyword>
<keyword evidence="6 9" id="KW-1133">Transmembrane helix</keyword>
<feature type="domain" description="Tripartite ATP-independent periplasmic transporters DctQ component" evidence="10">
    <location>
        <begin position="31"/>
        <end position="156"/>
    </location>
</feature>
<dbReference type="Pfam" id="PF04290">
    <property type="entry name" value="DctQ"/>
    <property type="match status" value="1"/>
</dbReference>
<evidence type="ECO:0000256" key="1">
    <source>
        <dbReference type="ARBA" id="ARBA00004429"/>
    </source>
</evidence>
<comment type="subcellular location">
    <subcellularLocation>
        <location evidence="1">Cell inner membrane</location>
        <topology evidence="1">Multi-pass membrane protein</topology>
    </subcellularLocation>
</comment>
<dbReference type="GO" id="GO:0022857">
    <property type="term" value="F:transmembrane transporter activity"/>
    <property type="evidence" value="ECO:0007669"/>
    <property type="project" value="TreeGrafter"/>
</dbReference>
<gene>
    <name evidence="11" type="ORF">SAMN05446037_101917</name>
</gene>
<comment type="similarity">
    <text evidence="8">Belongs to the TRAP transporter small permease family.</text>
</comment>
<evidence type="ECO:0000313" key="11">
    <source>
        <dbReference type="EMBL" id="SNS73740.1"/>
    </source>
</evidence>
<dbReference type="GO" id="GO:0005886">
    <property type="term" value="C:plasma membrane"/>
    <property type="evidence" value="ECO:0007669"/>
    <property type="project" value="UniProtKB-SubCell"/>
</dbReference>
<feature type="transmembrane region" description="Helical" evidence="9">
    <location>
        <begin position="134"/>
        <end position="152"/>
    </location>
</feature>
<evidence type="ECO:0000256" key="5">
    <source>
        <dbReference type="ARBA" id="ARBA00022692"/>
    </source>
</evidence>
<reference evidence="11 12" key="1">
    <citation type="submission" date="2017-06" db="EMBL/GenBank/DDBJ databases">
        <authorList>
            <person name="Kim H.J."/>
            <person name="Triplett B.A."/>
        </authorList>
    </citation>
    <scope>NUCLEOTIDE SEQUENCE [LARGE SCALE GENOMIC DNA]</scope>
    <source>
        <strain evidence="11 12">SCA</strain>
    </source>
</reference>
<protein>
    <submittedName>
        <fullName evidence="11">TRAP-type C4-dicarboxylate transport system, small permease component</fullName>
    </submittedName>
</protein>
<keyword evidence="12" id="KW-1185">Reference proteome</keyword>
<organism evidence="11 12">
    <name type="scientific">Anaerovirgula multivorans</name>
    <dbReference type="NCBI Taxonomy" id="312168"/>
    <lineage>
        <taxon>Bacteria</taxon>
        <taxon>Bacillati</taxon>
        <taxon>Bacillota</taxon>
        <taxon>Clostridia</taxon>
        <taxon>Peptostreptococcales</taxon>
        <taxon>Natronincolaceae</taxon>
        <taxon>Anaerovirgula</taxon>
    </lineage>
</organism>
<dbReference type="InterPro" id="IPR007387">
    <property type="entry name" value="TRAP_DctQ"/>
</dbReference>
<dbReference type="PANTHER" id="PTHR35011">
    <property type="entry name" value="2,3-DIKETO-L-GULONATE TRAP TRANSPORTER SMALL PERMEASE PROTEIN YIAM"/>
    <property type="match status" value="1"/>
</dbReference>
<sequence length="166" mass="19165">MKMMKKNALINFYEKVQNGIHTLITILLGLMMVVILLQTITRYVFFYSLPWSEELSRYLFVWMIMLGVNLGIRDDMQVRIDIIDRVFTGWGKTVITVFQHLVSLVVSGVFFYSSFNFLSIGARQLSPAMQIPMIYIYICIPVGLGFAMLEIMRKVVFAIKSGPEEM</sequence>
<evidence type="ECO:0000256" key="8">
    <source>
        <dbReference type="ARBA" id="ARBA00038436"/>
    </source>
</evidence>
<evidence type="ECO:0000256" key="3">
    <source>
        <dbReference type="ARBA" id="ARBA00022475"/>
    </source>
</evidence>
<keyword evidence="7 9" id="KW-0472">Membrane</keyword>
<name>A0A239GX60_9FIRM</name>
<evidence type="ECO:0000256" key="6">
    <source>
        <dbReference type="ARBA" id="ARBA00022989"/>
    </source>
</evidence>
<accession>A0A239GX60</accession>
<keyword evidence="5 9" id="KW-0812">Transmembrane</keyword>
<evidence type="ECO:0000313" key="12">
    <source>
        <dbReference type="Proteomes" id="UP000198304"/>
    </source>
</evidence>
<evidence type="ECO:0000256" key="7">
    <source>
        <dbReference type="ARBA" id="ARBA00023136"/>
    </source>
</evidence>
<dbReference type="OrthoDB" id="9814265at2"/>
<dbReference type="GO" id="GO:0015740">
    <property type="term" value="P:C4-dicarboxylate transport"/>
    <property type="evidence" value="ECO:0007669"/>
    <property type="project" value="TreeGrafter"/>
</dbReference>
<keyword evidence="4" id="KW-0997">Cell inner membrane</keyword>
<dbReference type="PANTHER" id="PTHR35011:SF2">
    <property type="entry name" value="2,3-DIKETO-L-GULONATE TRAP TRANSPORTER SMALL PERMEASE PROTEIN YIAM"/>
    <property type="match status" value="1"/>
</dbReference>